<evidence type="ECO:0000313" key="8">
    <source>
        <dbReference type="Proteomes" id="UP000176339"/>
    </source>
</evidence>
<evidence type="ECO:0000259" key="6">
    <source>
        <dbReference type="PROSITE" id="PS51465"/>
    </source>
</evidence>
<dbReference type="Proteomes" id="UP000176339">
    <property type="component" value="Unassembled WGS sequence"/>
</dbReference>
<gene>
    <name evidence="7" type="ORF">A2846_02390</name>
</gene>
<dbReference type="Pfam" id="PF18915">
    <property type="entry name" value="DUF5667"/>
    <property type="match status" value="1"/>
</dbReference>
<keyword evidence="3" id="KW-1015">Disulfide bond</keyword>
<dbReference type="AlphaFoldDB" id="A0A1F5NZC3"/>
<keyword evidence="4" id="KW-0175">Coiled coil</keyword>
<dbReference type="SUPFAM" id="SSF100895">
    <property type="entry name" value="Kazal-type serine protease inhibitors"/>
    <property type="match status" value="1"/>
</dbReference>
<sequence>MKNMKIFKKVVVVVILTLSLIGFLLPPLFAAEVSEEGVSSTSANVEAGVSVEIENPGILPTNVFYFVKELGRGTKRFFTFGTLAKAEYELKVADAKARELEKVDELGAGSKKGIEKAVANYEENITRLNARLGSLKADANNKNIDELLSAVAEKAIRHQQLFEEIKAKHEESKDKIESAQGGVDAVFLKIPGRFDSAEKFRERVGQAIERDDNAPELSGVAALVRLEVKTDDTSASGVASAKDELLLRFESKAKISGITPEKIAEKIGSLKATVATELKVIDELRERSTDAGLKSALNVLRPKVIERADVKAEIKIDDAKRAIEYAKMLLAKLESAISSKEYAITKSIFEHLEKAKFSIRDAETLVKAESYGAAFGQANSASVILKSALSMLQKRGDGVSEDVARLRVRFDKLMVYAKSEGLTRESNPEIFKLFDTAEKMIVAAKMVDAVSAVNKIFAEIEVRIRLAIQSDAADAKADSYACTQEYAPVCGMNGKTYSNACEAGRASATGGTKVEIAYKGECRSKSAESTSVERQDSSISAAATEQVSCARGYERICVEKNSSGCAKWECRSIEKTAVSEPAPSSTSDSNSASGSTSVSASASVSVSDSMPEYKEFKLEADDSGFYPSPAIQVAKGEKVRIYFMVRTTNVYYAGLDFRSVKFKTEQIKPGTSTVVEFTADESFEFSSYWPSSSVLKSTGKVVVQ</sequence>
<evidence type="ECO:0000256" key="5">
    <source>
        <dbReference type="SAM" id="MobiDB-lite"/>
    </source>
</evidence>
<dbReference type="InterPro" id="IPR002350">
    <property type="entry name" value="Kazal_dom"/>
</dbReference>
<feature type="compositionally biased region" description="Low complexity" evidence="5">
    <location>
        <begin position="578"/>
        <end position="601"/>
    </location>
</feature>
<evidence type="ECO:0000256" key="4">
    <source>
        <dbReference type="SAM" id="Coils"/>
    </source>
</evidence>
<evidence type="ECO:0000313" key="7">
    <source>
        <dbReference type="EMBL" id="OGE82974.1"/>
    </source>
</evidence>
<evidence type="ECO:0000256" key="1">
    <source>
        <dbReference type="ARBA" id="ARBA00022690"/>
    </source>
</evidence>
<keyword evidence="2" id="KW-0722">Serine protease inhibitor</keyword>
<comment type="caution">
    <text evidence="7">The sequence shown here is derived from an EMBL/GenBank/DDBJ whole genome shotgun (WGS) entry which is preliminary data.</text>
</comment>
<feature type="domain" description="Kazal-like" evidence="6">
    <location>
        <begin position="471"/>
        <end position="524"/>
    </location>
</feature>
<dbReference type="SMART" id="SM00280">
    <property type="entry name" value="KAZAL"/>
    <property type="match status" value="1"/>
</dbReference>
<dbReference type="EMBL" id="MFEN01000057">
    <property type="protein sequence ID" value="OGE82974.1"/>
    <property type="molecule type" value="Genomic_DNA"/>
</dbReference>
<accession>A0A1F5NZC3</accession>
<name>A0A1F5NZC3_9BACT</name>
<dbReference type="InterPro" id="IPR008972">
    <property type="entry name" value="Cupredoxin"/>
</dbReference>
<dbReference type="CDD" id="cd00104">
    <property type="entry name" value="KAZAL_FS"/>
    <property type="match status" value="1"/>
</dbReference>
<dbReference type="Gene3D" id="2.60.40.420">
    <property type="entry name" value="Cupredoxins - blue copper proteins"/>
    <property type="match status" value="1"/>
</dbReference>
<dbReference type="SUPFAM" id="SSF49503">
    <property type="entry name" value="Cupredoxins"/>
    <property type="match status" value="1"/>
</dbReference>
<dbReference type="PANTHER" id="PTHR10913:SF45">
    <property type="entry name" value="FOLLISTATIN, ISOFORM A-RELATED"/>
    <property type="match status" value="1"/>
</dbReference>
<protein>
    <recommendedName>
        <fullName evidence="6">Kazal-like domain-containing protein</fullName>
    </recommendedName>
</protein>
<dbReference type="Pfam" id="PF00050">
    <property type="entry name" value="Kazal_1"/>
    <property type="match status" value="1"/>
</dbReference>
<dbReference type="InterPro" id="IPR043725">
    <property type="entry name" value="DUF5667"/>
</dbReference>
<dbReference type="Gene3D" id="3.30.60.30">
    <property type="match status" value="1"/>
</dbReference>
<feature type="region of interest" description="Disordered" evidence="5">
    <location>
        <begin position="577"/>
        <end position="601"/>
    </location>
</feature>
<organism evidence="7 8">
    <name type="scientific">Candidatus Doudnabacteria bacterium RIFCSPHIGHO2_01_FULL_49_9</name>
    <dbReference type="NCBI Taxonomy" id="1817827"/>
    <lineage>
        <taxon>Bacteria</taxon>
        <taxon>Candidatus Doudnaibacteriota</taxon>
    </lineage>
</organism>
<proteinExistence type="predicted"/>
<dbReference type="InterPro" id="IPR036058">
    <property type="entry name" value="Kazal_dom_sf"/>
</dbReference>
<dbReference type="InterPro" id="IPR050653">
    <property type="entry name" value="Prot_Inhib_GrowthFact_Antg"/>
</dbReference>
<evidence type="ECO:0000256" key="2">
    <source>
        <dbReference type="ARBA" id="ARBA00022900"/>
    </source>
</evidence>
<keyword evidence="1" id="KW-0646">Protease inhibitor</keyword>
<dbReference type="GO" id="GO:0005576">
    <property type="term" value="C:extracellular region"/>
    <property type="evidence" value="ECO:0007669"/>
    <property type="project" value="TreeGrafter"/>
</dbReference>
<dbReference type="PANTHER" id="PTHR10913">
    <property type="entry name" value="FOLLISTATIN-RELATED"/>
    <property type="match status" value="1"/>
</dbReference>
<feature type="coiled-coil region" evidence="4">
    <location>
        <begin position="83"/>
        <end position="138"/>
    </location>
</feature>
<evidence type="ECO:0000256" key="3">
    <source>
        <dbReference type="ARBA" id="ARBA00023157"/>
    </source>
</evidence>
<reference evidence="7 8" key="1">
    <citation type="journal article" date="2016" name="Nat. Commun.">
        <title>Thousands of microbial genomes shed light on interconnected biogeochemical processes in an aquifer system.</title>
        <authorList>
            <person name="Anantharaman K."/>
            <person name="Brown C.T."/>
            <person name="Hug L.A."/>
            <person name="Sharon I."/>
            <person name="Castelle C.J."/>
            <person name="Probst A.J."/>
            <person name="Thomas B.C."/>
            <person name="Singh A."/>
            <person name="Wilkins M.J."/>
            <person name="Karaoz U."/>
            <person name="Brodie E.L."/>
            <person name="Williams K.H."/>
            <person name="Hubbard S.S."/>
            <person name="Banfield J.F."/>
        </authorList>
    </citation>
    <scope>NUCLEOTIDE SEQUENCE [LARGE SCALE GENOMIC DNA]</scope>
</reference>
<dbReference type="GO" id="GO:0030154">
    <property type="term" value="P:cell differentiation"/>
    <property type="evidence" value="ECO:0007669"/>
    <property type="project" value="TreeGrafter"/>
</dbReference>
<dbReference type="PROSITE" id="PS51465">
    <property type="entry name" value="KAZAL_2"/>
    <property type="match status" value="1"/>
</dbReference>